<evidence type="ECO:0000313" key="3">
    <source>
        <dbReference type="Proteomes" id="UP001595637"/>
    </source>
</evidence>
<gene>
    <name evidence="2" type="ORF">ACFOEO_12185</name>
</gene>
<name>A0ABV7N6V6_9STAP</name>
<comment type="caution">
    <text evidence="2">The sequence shown here is derived from an EMBL/GenBank/DDBJ whole genome shotgun (WGS) entry which is preliminary data.</text>
</comment>
<dbReference type="RefSeq" id="WP_380656347.1">
    <property type="nucleotide sequence ID" value="NZ_JBHRVQ010000001.1"/>
</dbReference>
<dbReference type="Proteomes" id="UP001595637">
    <property type="component" value="Unassembled WGS sequence"/>
</dbReference>
<sequence>MHQKIWHKAETDNGDTDRYGDPIMTEKTLDYDARVRRESNVIQKPDGTTVDTNLEIDVPAEAQVKAGQDIEYVDIEGNEGAGRIEDIKESTNLSATKVYFKVLMVDGT</sequence>
<keyword evidence="3" id="KW-1185">Reference proteome</keyword>
<organism evidence="2 3">
    <name type="scientific">Salinicoccus sesuvii</name>
    <dbReference type="NCBI Taxonomy" id="868281"/>
    <lineage>
        <taxon>Bacteria</taxon>
        <taxon>Bacillati</taxon>
        <taxon>Bacillota</taxon>
        <taxon>Bacilli</taxon>
        <taxon>Bacillales</taxon>
        <taxon>Staphylococcaceae</taxon>
        <taxon>Salinicoccus</taxon>
    </lineage>
</organism>
<evidence type="ECO:0000313" key="2">
    <source>
        <dbReference type="EMBL" id="MFC3389340.1"/>
    </source>
</evidence>
<dbReference type="EMBL" id="JBHRVQ010000001">
    <property type="protein sequence ID" value="MFC3389340.1"/>
    <property type="molecule type" value="Genomic_DNA"/>
</dbReference>
<feature type="compositionally biased region" description="Basic and acidic residues" evidence="1">
    <location>
        <begin position="7"/>
        <end position="20"/>
    </location>
</feature>
<protein>
    <submittedName>
        <fullName evidence="2">Uncharacterized protein</fullName>
    </submittedName>
</protein>
<reference evidence="3" key="1">
    <citation type="journal article" date="2019" name="Int. J. Syst. Evol. Microbiol.">
        <title>The Global Catalogue of Microorganisms (GCM) 10K type strain sequencing project: providing services to taxonomists for standard genome sequencing and annotation.</title>
        <authorList>
            <consortium name="The Broad Institute Genomics Platform"/>
            <consortium name="The Broad Institute Genome Sequencing Center for Infectious Disease"/>
            <person name="Wu L."/>
            <person name="Ma J."/>
        </authorList>
    </citation>
    <scope>NUCLEOTIDE SEQUENCE [LARGE SCALE GENOMIC DNA]</scope>
    <source>
        <strain evidence="3">CCM 7756</strain>
    </source>
</reference>
<accession>A0ABV7N6V6</accession>
<feature type="region of interest" description="Disordered" evidence="1">
    <location>
        <begin position="1"/>
        <end position="23"/>
    </location>
</feature>
<evidence type="ECO:0000256" key="1">
    <source>
        <dbReference type="SAM" id="MobiDB-lite"/>
    </source>
</evidence>
<proteinExistence type="predicted"/>